<feature type="region of interest" description="Disordered" evidence="1">
    <location>
        <begin position="106"/>
        <end position="143"/>
    </location>
</feature>
<evidence type="ECO:0000313" key="3">
    <source>
        <dbReference type="Proteomes" id="UP001515943"/>
    </source>
</evidence>
<evidence type="ECO:0000313" key="2">
    <source>
        <dbReference type="EMBL" id="NKE62276.1"/>
    </source>
</evidence>
<dbReference type="Proteomes" id="UP001515943">
    <property type="component" value="Unassembled WGS sequence"/>
</dbReference>
<sequence>MRLFVVVALTGLVAGCGVLENFNADINAIGRQIVADWKERPDVAAAQFEYRHGLDLGEHMTVEVMVHADKITETTVDDLVEIAKRDYWRGTWRDVGTSYLVYSTDDPPYADKPGEAEPIAQGKIEFDGDPAASYGPRPTQPSK</sequence>
<dbReference type="PROSITE" id="PS51257">
    <property type="entry name" value="PROKAR_LIPOPROTEIN"/>
    <property type="match status" value="1"/>
</dbReference>
<protein>
    <recommendedName>
        <fullName evidence="4">Lipoprotein</fullName>
    </recommendedName>
</protein>
<dbReference type="EMBL" id="VSRL01000236">
    <property type="protein sequence ID" value="NKE62276.1"/>
    <property type="molecule type" value="Genomic_DNA"/>
</dbReference>
<keyword evidence="3" id="KW-1185">Reference proteome</keyword>
<comment type="caution">
    <text evidence="2">The sequence shown here is derived from an EMBL/GenBank/DDBJ whole genome shotgun (WGS) entry which is preliminary data.</text>
</comment>
<accession>A0ABX1FUH5</accession>
<evidence type="ECO:0008006" key="4">
    <source>
        <dbReference type="Google" id="ProtNLM"/>
    </source>
</evidence>
<evidence type="ECO:0000256" key="1">
    <source>
        <dbReference type="SAM" id="MobiDB-lite"/>
    </source>
</evidence>
<gene>
    <name evidence="2" type="ORF">FXN61_38255</name>
</gene>
<reference evidence="2 3" key="1">
    <citation type="submission" date="2019-08" db="EMBL/GenBank/DDBJ databases">
        <title>Lentzea from Indian Himalayas.</title>
        <authorList>
            <person name="Mandal S."/>
            <person name="Mallick Gupta A."/>
            <person name="Maiti P.K."/>
            <person name="Sarkar J."/>
            <person name="Mandal S."/>
        </authorList>
    </citation>
    <scope>NUCLEOTIDE SEQUENCE [LARGE SCALE GENOMIC DNA]</scope>
    <source>
        <strain evidence="2 3">PSKA42</strain>
    </source>
</reference>
<dbReference type="RefSeq" id="WP_167978910.1">
    <property type="nucleotide sequence ID" value="NZ_VSRL01000236.1"/>
</dbReference>
<organism evidence="2 3">
    <name type="scientific">Lentzea indica</name>
    <dbReference type="NCBI Taxonomy" id="2604800"/>
    <lineage>
        <taxon>Bacteria</taxon>
        <taxon>Bacillati</taxon>
        <taxon>Actinomycetota</taxon>
        <taxon>Actinomycetes</taxon>
        <taxon>Pseudonocardiales</taxon>
        <taxon>Pseudonocardiaceae</taxon>
        <taxon>Lentzea</taxon>
    </lineage>
</organism>
<proteinExistence type="predicted"/>
<name>A0ABX1FUH5_9PSEU</name>